<accession>A0A0H5PYF7</accession>
<sequence length="113" mass="12312">MNTRETLILKALDFKNVHTGASIDGLVDQLLAQNPDQADAITKNVCARIPLTLAEEMEELGGLIGLNKREIITMAIVDFLEKAKGVMDEFNAWPGDHDGGHYHLTAIEPTEGA</sequence>
<reference evidence="1" key="1">
    <citation type="submission" date="2015-06" db="EMBL/GenBank/DDBJ databases">
        <authorList>
            <person name="Joergensen T."/>
        </authorList>
    </citation>
    <scope>NUCLEOTIDE SEQUENCE</scope>
    <source>
        <plasmid evidence="1">pRGRH0289</plasmid>
    </source>
</reference>
<protein>
    <submittedName>
        <fullName evidence="1">Uncharacterized protein</fullName>
    </submittedName>
</protein>
<keyword evidence="1" id="KW-0614">Plasmid</keyword>
<dbReference type="EMBL" id="LN852961">
    <property type="protein sequence ID" value="CRY94588.1"/>
    <property type="molecule type" value="Genomic_DNA"/>
</dbReference>
<evidence type="ECO:0000313" key="1">
    <source>
        <dbReference type="EMBL" id="CRY94588.1"/>
    </source>
</evidence>
<name>A0A0H5PYF7_9ZZZZ</name>
<reference evidence="1" key="2">
    <citation type="submission" date="2015-07" db="EMBL/GenBank/DDBJ databases">
        <title>Plasmids, circular viruses and viroids from rat gut.</title>
        <authorList>
            <person name="Jorgensen T.J."/>
            <person name="Hansen M.A."/>
            <person name="Xu Z."/>
            <person name="Tabak M.A."/>
            <person name="Sorensen S.J."/>
            <person name="Hansen L.H."/>
        </authorList>
    </citation>
    <scope>NUCLEOTIDE SEQUENCE</scope>
    <source>
        <plasmid evidence="1">pRGRH0289</plasmid>
    </source>
</reference>
<organism evidence="1">
    <name type="scientific">uncultured prokaryote</name>
    <dbReference type="NCBI Taxonomy" id="198431"/>
    <lineage>
        <taxon>unclassified sequences</taxon>
        <taxon>environmental samples</taxon>
    </lineage>
</organism>
<dbReference type="AlphaFoldDB" id="A0A0H5PYF7"/>
<geneLocation type="plasmid" evidence="1">
    <name>pRGRH0289</name>
</geneLocation>
<proteinExistence type="predicted"/>